<keyword evidence="2" id="KW-1185">Reference proteome</keyword>
<organism evidence="3">
    <name type="scientific">Onchocerca flexuosa</name>
    <dbReference type="NCBI Taxonomy" id="387005"/>
    <lineage>
        <taxon>Eukaryota</taxon>
        <taxon>Metazoa</taxon>
        <taxon>Ecdysozoa</taxon>
        <taxon>Nematoda</taxon>
        <taxon>Chromadorea</taxon>
        <taxon>Rhabditida</taxon>
        <taxon>Spirurina</taxon>
        <taxon>Spiruromorpha</taxon>
        <taxon>Filarioidea</taxon>
        <taxon>Onchocercidae</taxon>
        <taxon>Onchocerca</taxon>
    </lineage>
</organism>
<proteinExistence type="predicted"/>
<dbReference type="Proteomes" id="UP000242913">
    <property type="component" value="Unassembled WGS sequence"/>
</dbReference>
<evidence type="ECO:0000313" key="1">
    <source>
        <dbReference type="EMBL" id="OZC09911.1"/>
    </source>
</evidence>
<dbReference type="EMBL" id="KZ269990">
    <property type="protein sequence ID" value="OZC09911.1"/>
    <property type="molecule type" value="Genomic_DNA"/>
</dbReference>
<evidence type="ECO:0000313" key="3">
    <source>
        <dbReference type="WBParaSite" id="OFLC_0000157401-mRNA-1"/>
    </source>
</evidence>
<reference evidence="1 2" key="1">
    <citation type="submission" date="2015-12" db="EMBL/GenBank/DDBJ databases">
        <title>Draft genome of the nematode, Onchocerca flexuosa.</title>
        <authorList>
            <person name="Mitreva M."/>
        </authorList>
    </citation>
    <scope>NUCLEOTIDE SEQUENCE [LARGE SCALE GENOMIC DNA]</scope>
    <source>
        <strain evidence="1">Red Deer</strain>
    </source>
</reference>
<dbReference type="WBParaSite" id="OFLC_0000157401-mRNA-1">
    <property type="protein sequence ID" value="OFLC_0000157401-mRNA-1"/>
    <property type="gene ID" value="OFLC_0000157401"/>
</dbReference>
<evidence type="ECO:0000313" key="2">
    <source>
        <dbReference type="Proteomes" id="UP000242913"/>
    </source>
</evidence>
<protein>
    <submittedName>
        <fullName evidence="3">C3H1-type domain-containing protein</fullName>
    </submittedName>
</protein>
<accession>A0A183H265</accession>
<gene>
    <name evidence="1" type="ORF">X798_03017</name>
</gene>
<dbReference type="AlphaFoldDB" id="A0A183H265"/>
<reference evidence="3" key="2">
    <citation type="submission" date="2016-06" db="UniProtKB">
        <authorList>
            <consortium name="WormBaseParasite"/>
        </authorList>
    </citation>
    <scope>IDENTIFICATION</scope>
</reference>
<sequence length="131" mass="14721">MAVKDRSLEYGMSKITICYSTPALSTNIKVKRYIPAQWPLASNDAAFDDLGNFSCQRWKKGGATLNRNNQCPFTHSTDLPQKSILIVCHSVSECSLLARKYCYWRESSACNVVECGDSWPPSDDSVWINFA</sequence>
<name>A0A183H265_9BILA</name>